<organism evidence="1 2">
    <name type="scientific">Cucumis sativus</name>
    <name type="common">Cucumber</name>
    <dbReference type="NCBI Taxonomy" id="3659"/>
    <lineage>
        <taxon>Eukaryota</taxon>
        <taxon>Viridiplantae</taxon>
        <taxon>Streptophyta</taxon>
        <taxon>Embryophyta</taxon>
        <taxon>Tracheophyta</taxon>
        <taxon>Spermatophyta</taxon>
        <taxon>Magnoliopsida</taxon>
        <taxon>eudicotyledons</taxon>
        <taxon>Gunneridae</taxon>
        <taxon>Pentapetalae</taxon>
        <taxon>rosids</taxon>
        <taxon>fabids</taxon>
        <taxon>Cucurbitales</taxon>
        <taxon>Cucurbitaceae</taxon>
        <taxon>Benincaseae</taxon>
        <taxon>Cucumis</taxon>
    </lineage>
</organism>
<reference evidence="1 2" key="4">
    <citation type="journal article" date="2011" name="BMC Genomics">
        <title>RNA-Seq improves annotation of protein-coding genes in the cucumber genome.</title>
        <authorList>
            <person name="Li Z."/>
            <person name="Zhang Z."/>
            <person name="Yan P."/>
            <person name="Huang S."/>
            <person name="Fei Z."/>
            <person name="Lin K."/>
        </authorList>
    </citation>
    <scope>NUCLEOTIDE SEQUENCE [LARGE SCALE GENOMIC DNA]</scope>
    <source>
        <strain evidence="2">cv. 9930</strain>
    </source>
</reference>
<accession>A0A0A0L5K2</accession>
<dbReference type="EMBL" id="CM002924">
    <property type="protein sequence ID" value="KGN55882.1"/>
    <property type="molecule type" value="Genomic_DNA"/>
</dbReference>
<reference evidence="1 2" key="2">
    <citation type="journal article" date="2009" name="PLoS ONE">
        <title>An integrated genetic and cytogenetic map of the cucumber genome.</title>
        <authorList>
            <person name="Ren Y."/>
            <person name="Zhang Z."/>
            <person name="Liu J."/>
            <person name="Staub J.E."/>
            <person name="Han Y."/>
            <person name="Cheng Z."/>
            <person name="Li X."/>
            <person name="Lu J."/>
            <person name="Miao H."/>
            <person name="Kang H."/>
            <person name="Xie B."/>
            <person name="Gu X."/>
            <person name="Wang X."/>
            <person name="Du Y."/>
            <person name="Jin W."/>
            <person name="Huang S."/>
        </authorList>
    </citation>
    <scope>NUCLEOTIDE SEQUENCE [LARGE SCALE GENOMIC DNA]</scope>
    <source>
        <strain evidence="2">cv. 9930</strain>
    </source>
</reference>
<name>A0A0A0L5K2_CUCSA</name>
<dbReference type="Gramene" id="KGN55882">
    <property type="protein sequence ID" value="KGN55882"/>
    <property type="gene ID" value="Csa_3G026670"/>
</dbReference>
<keyword evidence="2" id="KW-1185">Reference proteome</keyword>
<protein>
    <submittedName>
        <fullName evidence="1">Uncharacterized protein</fullName>
    </submittedName>
</protein>
<evidence type="ECO:0000313" key="2">
    <source>
        <dbReference type="Proteomes" id="UP000029981"/>
    </source>
</evidence>
<reference evidence="1 2" key="1">
    <citation type="journal article" date="2009" name="Nat. Genet.">
        <title>The genome of the cucumber, Cucumis sativus L.</title>
        <authorList>
            <person name="Huang S."/>
            <person name="Li R."/>
            <person name="Zhang Z."/>
            <person name="Li L."/>
            <person name="Gu X."/>
            <person name="Fan W."/>
            <person name="Lucas W.J."/>
            <person name="Wang X."/>
            <person name="Xie B."/>
            <person name="Ni P."/>
            <person name="Ren Y."/>
            <person name="Zhu H."/>
            <person name="Li J."/>
            <person name="Lin K."/>
            <person name="Jin W."/>
            <person name="Fei Z."/>
            <person name="Li G."/>
            <person name="Staub J."/>
            <person name="Kilian A."/>
            <person name="van der Vossen E.A."/>
            <person name="Wu Y."/>
            <person name="Guo J."/>
            <person name="He J."/>
            <person name="Jia Z."/>
            <person name="Ren Y."/>
            <person name="Tian G."/>
            <person name="Lu Y."/>
            <person name="Ruan J."/>
            <person name="Qian W."/>
            <person name="Wang M."/>
            <person name="Huang Q."/>
            <person name="Li B."/>
            <person name="Xuan Z."/>
            <person name="Cao J."/>
            <person name="Asan"/>
            <person name="Wu Z."/>
            <person name="Zhang J."/>
            <person name="Cai Q."/>
            <person name="Bai Y."/>
            <person name="Zhao B."/>
            <person name="Han Y."/>
            <person name="Li Y."/>
            <person name="Li X."/>
            <person name="Wang S."/>
            <person name="Shi Q."/>
            <person name="Liu S."/>
            <person name="Cho W.K."/>
            <person name="Kim J.Y."/>
            <person name="Xu Y."/>
            <person name="Heller-Uszynska K."/>
            <person name="Miao H."/>
            <person name="Cheng Z."/>
            <person name="Zhang S."/>
            <person name="Wu J."/>
            <person name="Yang Y."/>
            <person name="Kang H."/>
            <person name="Li M."/>
            <person name="Liang H."/>
            <person name="Ren X."/>
            <person name="Shi Z."/>
            <person name="Wen M."/>
            <person name="Jian M."/>
            <person name="Yang H."/>
            <person name="Zhang G."/>
            <person name="Yang Z."/>
            <person name="Chen R."/>
            <person name="Liu S."/>
            <person name="Li J."/>
            <person name="Ma L."/>
            <person name="Liu H."/>
            <person name="Zhou Y."/>
            <person name="Zhao J."/>
            <person name="Fang X."/>
            <person name="Li G."/>
            <person name="Fang L."/>
            <person name="Li Y."/>
            <person name="Liu D."/>
            <person name="Zheng H."/>
            <person name="Zhang Y."/>
            <person name="Qin N."/>
            <person name="Li Z."/>
            <person name="Yang G."/>
            <person name="Yang S."/>
            <person name="Bolund L."/>
            <person name="Kristiansen K."/>
            <person name="Zheng H."/>
            <person name="Li S."/>
            <person name="Zhang X."/>
            <person name="Yang H."/>
            <person name="Wang J."/>
            <person name="Sun R."/>
            <person name="Zhang B."/>
            <person name="Jiang S."/>
            <person name="Wang J."/>
            <person name="Du Y."/>
            <person name="Li S."/>
        </authorList>
    </citation>
    <scope>NUCLEOTIDE SEQUENCE [LARGE SCALE GENOMIC DNA]</scope>
    <source>
        <strain evidence="2">cv. 9930</strain>
    </source>
</reference>
<proteinExistence type="predicted"/>
<reference evidence="1 2" key="3">
    <citation type="journal article" date="2010" name="BMC Genomics">
        <title>Transcriptome sequencing and comparative analysis of cucumber flowers with different sex types.</title>
        <authorList>
            <person name="Guo S."/>
            <person name="Zheng Y."/>
            <person name="Joung J.G."/>
            <person name="Liu S."/>
            <person name="Zhang Z."/>
            <person name="Crasta O.R."/>
            <person name="Sobral B.W."/>
            <person name="Xu Y."/>
            <person name="Huang S."/>
            <person name="Fei Z."/>
        </authorList>
    </citation>
    <scope>NUCLEOTIDE SEQUENCE [LARGE SCALE GENOMIC DNA]</scope>
    <source>
        <strain evidence="2">cv. 9930</strain>
    </source>
</reference>
<dbReference type="AlphaFoldDB" id="A0A0A0L5K2"/>
<evidence type="ECO:0000313" key="1">
    <source>
        <dbReference type="EMBL" id="KGN55882.1"/>
    </source>
</evidence>
<gene>
    <name evidence="1" type="ORF">Csa_3G026670</name>
</gene>
<dbReference type="Proteomes" id="UP000029981">
    <property type="component" value="Chromosome 3"/>
</dbReference>
<sequence>MPDDEKKFGNQKYTKESAAALKSSHTSFHILSSEHRGVEICSQNLPHSALLQRHLRRCGAPWAYKEESKWLLLLHLSPHIAKRFVLIHIV</sequence>